<dbReference type="RefSeq" id="WP_344653635.1">
    <property type="nucleotide sequence ID" value="NZ_BAAAGX010000033.1"/>
</dbReference>
<dbReference type="InterPro" id="IPR007445">
    <property type="entry name" value="PilO"/>
</dbReference>
<name>A0ABN0V556_9ACTN</name>
<dbReference type="Proteomes" id="UP001500967">
    <property type="component" value="Unassembled WGS sequence"/>
</dbReference>
<sequence length="214" mass="22443">MIVPALGLRGEGSLFDPAAFRISAYRSWVIGGVAGAVALILLGWLLLIRPQLTEASDLRDRTATAEDGIAGLRKRLAQVRAENANLDNYRSAYATARTALPTSDKMTTFLRDTQSAATLAATSIEGVSVGTPVALADGAVYGLPITVAAEGSATALDGFLHRMQRVQPRTVLVKTLSLASAEEDPVMDGRITLTIEMQAFVAPAVGTATESTAN</sequence>
<organism evidence="2 3">
    <name type="scientific">Cryptosporangium japonicum</name>
    <dbReference type="NCBI Taxonomy" id="80872"/>
    <lineage>
        <taxon>Bacteria</taxon>
        <taxon>Bacillati</taxon>
        <taxon>Actinomycetota</taxon>
        <taxon>Actinomycetes</taxon>
        <taxon>Cryptosporangiales</taxon>
        <taxon>Cryptosporangiaceae</taxon>
        <taxon>Cryptosporangium</taxon>
    </lineage>
</organism>
<dbReference type="InterPro" id="IPR014717">
    <property type="entry name" value="Transl_elong_EF1B/ribsomal_bS6"/>
</dbReference>
<keyword evidence="3" id="KW-1185">Reference proteome</keyword>
<protein>
    <recommendedName>
        <fullName evidence="4">Type IV pilus assembly protein PilO</fullName>
    </recommendedName>
</protein>
<keyword evidence="1" id="KW-0812">Transmembrane</keyword>
<evidence type="ECO:0000313" key="2">
    <source>
        <dbReference type="EMBL" id="GAA0275781.1"/>
    </source>
</evidence>
<accession>A0ABN0V556</accession>
<feature type="transmembrane region" description="Helical" evidence="1">
    <location>
        <begin position="28"/>
        <end position="48"/>
    </location>
</feature>
<dbReference type="Pfam" id="PF04350">
    <property type="entry name" value="PilO"/>
    <property type="match status" value="1"/>
</dbReference>
<gene>
    <name evidence="2" type="ORF">GCM10009539_74460</name>
</gene>
<evidence type="ECO:0000256" key="1">
    <source>
        <dbReference type="SAM" id="Phobius"/>
    </source>
</evidence>
<evidence type="ECO:0000313" key="3">
    <source>
        <dbReference type="Proteomes" id="UP001500967"/>
    </source>
</evidence>
<reference evidence="2 3" key="1">
    <citation type="journal article" date="2019" name="Int. J. Syst. Evol. Microbiol.">
        <title>The Global Catalogue of Microorganisms (GCM) 10K type strain sequencing project: providing services to taxonomists for standard genome sequencing and annotation.</title>
        <authorList>
            <consortium name="The Broad Institute Genomics Platform"/>
            <consortium name="The Broad Institute Genome Sequencing Center for Infectious Disease"/>
            <person name="Wu L."/>
            <person name="Ma J."/>
        </authorList>
    </citation>
    <scope>NUCLEOTIDE SEQUENCE [LARGE SCALE GENOMIC DNA]</scope>
    <source>
        <strain evidence="2 3">JCM 10425</strain>
    </source>
</reference>
<evidence type="ECO:0008006" key="4">
    <source>
        <dbReference type="Google" id="ProtNLM"/>
    </source>
</evidence>
<dbReference type="Gene3D" id="3.30.70.60">
    <property type="match status" value="1"/>
</dbReference>
<keyword evidence="1" id="KW-0472">Membrane</keyword>
<proteinExistence type="predicted"/>
<dbReference type="EMBL" id="BAAAGX010000033">
    <property type="protein sequence ID" value="GAA0275781.1"/>
    <property type="molecule type" value="Genomic_DNA"/>
</dbReference>
<keyword evidence="1" id="KW-1133">Transmembrane helix</keyword>
<comment type="caution">
    <text evidence="2">The sequence shown here is derived from an EMBL/GenBank/DDBJ whole genome shotgun (WGS) entry which is preliminary data.</text>
</comment>